<protein>
    <submittedName>
        <fullName evidence="1">Uncharacterized protein</fullName>
    </submittedName>
</protein>
<name>A0A7D5GT99_9EURY</name>
<dbReference type="KEGG" id="haly:HYG82_14355"/>
<dbReference type="RefSeq" id="WP_179261985.1">
    <property type="nucleotide sequence ID" value="NZ_CP058601.1"/>
</dbReference>
<reference evidence="1 2" key="1">
    <citation type="submission" date="2020-07" db="EMBL/GenBank/DDBJ databases">
        <authorList>
            <person name="Cui H."/>
        </authorList>
    </citation>
    <scope>NUCLEOTIDE SEQUENCE [LARGE SCALE GENOMIC DNA]</scope>
    <source>
        <strain evidence="1 2">YPL8</strain>
    </source>
</reference>
<sequence>MPAPPPRVPQHGLLEEAPDQYTLIVTVRYGNKISYEIDQPAGETVGVTRGSVTECGYGLSFCNTVTRSVP</sequence>
<gene>
    <name evidence="1" type="ORF">HYG82_14355</name>
</gene>
<accession>A0A7D5GT99</accession>
<evidence type="ECO:0000313" key="2">
    <source>
        <dbReference type="Proteomes" id="UP000509241"/>
    </source>
</evidence>
<dbReference type="AlphaFoldDB" id="A0A7D5GT99"/>
<keyword evidence="2" id="KW-1185">Reference proteome</keyword>
<evidence type="ECO:0000313" key="1">
    <source>
        <dbReference type="EMBL" id="QLG49949.1"/>
    </source>
</evidence>
<proteinExistence type="predicted"/>
<dbReference type="Proteomes" id="UP000509241">
    <property type="component" value="Chromosome"/>
</dbReference>
<dbReference type="GeneID" id="56034496"/>
<dbReference type="EMBL" id="CP058601">
    <property type="protein sequence ID" value="QLG49949.1"/>
    <property type="molecule type" value="Genomic_DNA"/>
</dbReference>
<organism evidence="1 2">
    <name type="scientific">Natrinema halophilum</name>
    <dbReference type="NCBI Taxonomy" id="1699371"/>
    <lineage>
        <taxon>Archaea</taxon>
        <taxon>Methanobacteriati</taxon>
        <taxon>Methanobacteriota</taxon>
        <taxon>Stenosarchaea group</taxon>
        <taxon>Halobacteria</taxon>
        <taxon>Halobacteriales</taxon>
        <taxon>Natrialbaceae</taxon>
        <taxon>Natrinema</taxon>
    </lineage>
</organism>